<reference evidence="3" key="1">
    <citation type="submission" date="2021-01" db="EMBL/GenBank/DDBJ databases">
        <title>Whole genome shotgun sequence of Actinocatenispora rupis NBRC 107355.</title>
        <authorList>
            <person name="Komaki H."/>
            <person name="Tamura T."/>
        </authorList>
    </citation>
    <scope>NUCLEOTIDE SEQUENCE</scope>
    <source>
        <strain evidence="3">NBRC 107355</strain>
    </source>
</reference>
<organism evidence="3 4">
    <name type="scientific">Actinocatenispora rupis</name>
    <dbReference type="NCBI Taxonomy" id="519421"/>
    <lineage>
        <taxon>Bacteria</taxon>
        <taxon>Bacillati</taxon>
        <taxon>Actinomycetota</taxon>
        <taxon>Actinomycetes</taxon>
        <taxon>Micromonosporales</taxon>
        <taxon>Micromonosporaceae</taxon>
        <taxon>Actinocatenispora</taxon>
    </lineage>
</organism>
<name>A0A8J3J4C0_9ACTN</name>
<dbReference type="Pfam" id="PF12840">
    <property type="entry name" value="HTH_20"/>
    <property type="match status" value="1"/>
</dbReference>
<evidence type="ECO:0000259" key="2">
    <source>
        <dbReference type="SMART" id="SM00418"/>
    </source>
</evidence>
<dbReference type="GO" id="GO:0003700">
    <property type="term" value="F:DNA-binding transcription factor activity"/>
    <property type="evidence" value="ECO:0007669"/>
    <property type="project" value="InterPro"/>
</dbReference>
<dbReference type="Gene3D" id="1.10.10.10">
    <property type="entry name" value="Winged helix-like DNA-binding domain superfamily/Winged helix DNA-binding domain"/>
    <property type="match status" value="1"/>
</dbReference>
<dbReference type="RefSeq" id="WP_239076382.1">
    <property type="nucleotide sequence ID" value="NZ_BAAAZM010000002.1"/>
</dbReference>
<dbReference type="InterPro" id="IPR001845">
    <property type="entry name" value="HTH_ArsR_DNA-bd_dom"/>
</dbReference>
<dbReference type="InterPro" id="IPR011991">
    <property type="entry name" value="ArsR-like_HTH"/>
</dbReference>
<dbReference type="Proteomes" id="UP000612808">
    <property type="component" value="Unassembled WGS sequence"/>
</dbReference>
<dbReference type="AlphaFoldDB" id="A0A8J3J4C0"/>
<dbReference type="SUPFAM" id="SSF46785">
    <property type="entry name" value="Winged helix' DNA-binding domain"/>
    <property type="match status" value="1"/>
</dbReference>
<evidence type="ECO:0000313" key="4">
    <source>
        <dbReference type="Proteomes" id="UP000612808"/>
    </source>
</evidence>
<feature type="region of interest" description="Disordered" evidence="1">
    <location>
        <begin position="162"/>
        <end position="192"/>
    </location>
</feature>
<comment type="caution">
    <text evidence="3">The sequence shown here is derived from an EMBL/GenBank/DDBJ whole genome shotgun (WGS) entry which is preliminary data.</text>
</comment>
<keyword evidence="4" id="KW-1185">Reference proteome</keyword>
<gene>
    <name evidence="3" type="ORF">Aru02nite_07680</name>
</gene>
<dbReference type="EMBL" id="BOMB01000004">
    <property type="protein sequence ID" value="GID09879.1"/>
    <property type="molecule type" value="Genomic_DNA"/>
</dbReference>
<dbReference type="CDD" id="cd00090">
    <property type="entry name" value="HTH_ARSR"/>
    <property type="match status" value="1"/>
</dbReference>
<evidence type="ECO:0000313" key="3">
    <source>
        <dbReference type="EMBL" id="GID09879.1"/>
    </source>
</evidence>
<sequence>MSADDTNITEPQAIRAMAHPVRLAIMEYLGAQTSATATECAAVVGLSPSATSYHLRELARYGLVVEAPGADRRERRWRSAPRISVGQGSADDPAVRDATQLLSRLMVGRSDARAQTFLDSAGTEDPDWWDAALVSESRLWMTADELRTLAAALLDLLEPYRRGARTPPDGSRQVQVSLRAFPLPDEPPTDKS</sequence>
<protein>
    <submittedName>
        <fullName evidence="3">Transcriptional regulator</fullName>
    </submittedName>
</protein>
<feature type="domain" description="HTH arsR-type" evidence="2">
    <location>
        <begin position="12"/>
        <end position="104"/>
    </location>
</feature>
<dbReference type="InterPro" id="IPR036388">
    <property type="entry name" value="WH-like_DNA-bd_sf"/>
</dbReference>
<accession>A0A8J3J4C0</accession>
<evidence type="ECO:0000256" key="1">
    <source>
        <dbReference type="SAM" id="MobiDB-lite"/>
    </source>
</evidence>
<dbReference type="InterPro" id="IPR036390">
    <property type="entry name" value="WH_DNA-bd_sf"/>
</dbReference>
<proteinExistence type="predicted"/>
<dbReference type="SMART" id="SM00418">
    <property type="entry name" value="HTH_ARSR"/>
    <property type="match status" value="1"/>
</dbReference>